<proteinExistence type="inferred from homology"/>
<dbReference type="PANTHER" id="PTHR40980">
    <property type="entry name" value="PLUG DOMAIN-CONTAINING PROTEIN"/>
    <property type="match status" value="1"/>
</dbReference>
<evidence type="ECO:0000256" key="8">
    <source>
        <dbReference type="PROSITE-ProRule" id="PRU01360"/>
    </source>
</evidence>
<feature type="chain" id="PRO_5037712379" evidence="10">
    <location>
        <begin position="31"/>
        <end position="982"/>
    </location>
</feature>
<evidence type="ECO:0000256" key="1">
    <source>
        <dbReference type="ARBA" id="ARBA00004571"/>
    </source>
</evidence>
<dbReference type="AlphaFoldDB" id="A0A928YTY5"/>
<evidence type="ECO:0000256" key="9">
    <source>
        <dbReference type="RuleBase" id="RU003357"/>
    </source>
</evidence>
<keyword evidence="5 9" id="KW-0798">TonB box</keyword>
<dbReference type="InterPro" id="IPR000531">
    <property type="entry name" value="Beta-barrel_TonB"/>
</dbReference>
<evidence type="ECO:0000256" key="6">
    <source>
        <dbReference type="ARBA" id="ARBA00023136"/>
    </source>
</evidence>
<dbReference type="PANTHER" id="PTHR40980:SF3">
    <property type="entry name" value="TONB-DEPENDENT RECEPTOR-LIKE BETA-BARREL DOMAIN-CONTAINING PROTEIN"/>
    <property type="match status" value="1"/>
</dbReference>
<dbReference type="InterPro" id="IPR036942">
    <property type="entry name" value="Beta-barrel_TonB_sf"/>
</dbReference>
<dbReference type="InterPro" id="IPR039426">
    <property type="entry name" value="TonB-dep_rcpt-like"/>
</dbReference>
<keyword evidence="4 8" id="KW-0812">Transmembrane</keyword>
<protein>
    <submittedName>
        <fullName evidence="13">TonB-dependent receptor</fullName>
    </submittedName>
</protein>
<keyword evidence="13" id="KW-0675">Receptor</keyword>
<comment type="caution">
    <text evidence="13">The sequence shown here is derived from an EMBL/GenBank/DDBJ whole genome shotgun (WGS) entry which is preliminary data.</text>
</comment>
<comment type="subcellular location">
    <subcellularLocation>
        <location evidence="1 8">Cell outer membrane</location>
        <topology evidence="1 8">Multi-pass membrane protein</topology>
    </subcellularLocation>
</comment>
<keyword evidence="10" id="KW-0732">Signal</keyword>
<organism evidence="13 14">
    <name type="scientific">Cellvibrio polysaccharolyticus</name>
    <dbReference type="NCBI Taxonomy" id="2082724"/>
    <lineage>
        <taxon>Bacteria</taxon>
        <taxon>Pseudomonadati</taxon>
        <taxon>Pseudomonadota</taxon>
        <taxon>Gammaproteobacteria</taxon>
        <taxon>Cellvibrionales</taxon>
        <taxon>Cellvibrionaceae</taxon>
        <taxon>Cellvibrio</taxon>
    </lineage>
</organism>
<name>A0A928YTY5_9GAMM</name>
<gene>
    <name evidence="13" type="ORF">C4F51_00105</name>
</gene>
<evidence type="ECO:0000313" key="13">
    <source>
        <dbReference type="EMBL" id="MBE8715588.1"/>
    </source>
</evidence>
<dbReference type="Gene3D" id="2.40.170.20">
    <property type="entry name" value="TonB-dependent receptor, beta-barrel domain"/>
    <property type="match status" value="1"/>
</dbReference>
<reference evidence="13" key="1">
    <citation type="submission" date="2018-07" db="EMBL/GenBank/DDBJ databases">
        <title>Genome assembly of strain Ka43.</title>
        <authorList>
            <person name="Kukolya J."/>
            <person name="Nagy I."/>
            <person name="Horvath B."/>
            <person name="Toth A."/>
        </authorList>
    </citation>
    <scope>NUCLEOTIDE SEQUENCE</scope>
    <source>
        <strain evidence="13">KB43</strain>
    </source>
</reference>
<keyword evidence="14" id="KW-1185">Reference proteome</keyword>
<dbReference type="Gene3D" id="2.170.130.10">
    <property type="entry name" value="TonB-dependent receptor, plug domain"/>
    <property type="match status" value="1"/>
</dbReference>
<comment type="similarity">
    <text evidence="8 9">Belongs to the TonB-dependent receptor family.</text>
</comment>
<evidence type="ECO:0000256" key="10">
    <source>
        <dbReference type="SAM" id="SignalP"/>
    </source>
</evidence>
<feature type="signal peptide" evidence="10">
    <location>
        <begin position="1"/>
        <end position="30"/>
    </location>
</feature>
<dbReference type="Proteomes" id="UP000652567">
    <property type="component" value="Unassembled WGS sequence"/>
</dbReference>
<keyword evidence="7 8" id="KW-0998">Cell outer membrane</keyword>
<dbReference type="SUPFAM" id="SSF56935">
    <property type="entry name" value="Porins"/>
    <property type="match status" value="1"/>
</dbReference>
<evidence type="ECO:0000313" key="14">
    <source>
        <dbReference type="Proteomes" id="UP000652567"/>
    </source>
</evidence>
<accession>A0A928YTY5</accession>
<dbReference type="Pfam" id="PF07715">
    <property type="entry name" value="Plug"/>
    <property type="match status" value="1"/>
</dbReference>
<evidence type="ECO:0000256" key="5">
    <source>
        <dbReference type="ARBA" id="ARBA00023077"/>
    </source>
</evidence>
<dbReference type="EMBL" id="PRDL01000001">
    <property type="protein sequence ID" value="MBE8715588.1"/>
    <property type="molecule type" value="Genomic_DNA"/>
</dbReference>
<dbReference type="InterPro" id="IPR010104">
    <property type="entry name" value="TonB_rcpt_bac"/>
</dbReference>
<evidence type="ECO:0000259" key="12">
    <source>
        <dbReference type="Pfam" id="PF07715"/>
    </source>
</evidence>
<keyword evidence="6 8" id="KW-0472">Membrane</keyword>
<sequence>MKQPSSFRKSLLSTCVAAVALSSVSTIALAQEEDYMVEEVVVTGIRASLANSVNVKRDAASVVDAISAEDIGKLPDTTIADSLQRVPGIQIRRNAGEGANVNVRGMPQVSTLMNGEQFLSASSITTTQPEFTDIPAELLSRVDVLKSAQASTLAAGVAGTIDLIARRPFDLDSGWTFAGSAEGSQGNYTDDDTGHKITGFAGFNNGDNFGALLSVTNSKATLANYRYGMYSDGWFRGYNEDADWPGRDVPKDLTGDGDTNDVVFGTIDYGVTNRIAERERLGVSGTVQFQVNDRVELLADVFYTKMEQGDFVNGLIADNAWSKYDWVNPDQSTLVNRGPAAGGNGKDFYTASVVNLEALRVLAKSETQMSDRESINLNLQANIEVNDNLSGSVRYVHGNATNEHTRNFADAFITSGAQHGLQTNKGGVKAPVNPNGYGPDRVDVVADFSGKHPSFTYPENFGQDINSYGMVSTFADQNRDEEATLDVLRLDGTYDFNDGMKFDFGYRFADREVVRDQFDYVAPFTVKNADGNDVTVYSKWRDSGLEGVKGGETIGQTFSFTDLQNRGLITSISDFGPAGDGNSYYFINTNAMKNNLAFQEQFFPGNIKVKDGRESYIVDEQTQTFYAQASFEGDSGLPYQANVGLQYIETDLAITKYNMDFRYRIEVDGVPYQTLDGTPNAITGTNVIRRSFNDFLPRANIAFETSENTKLRLAYTKTMMQMDANNLGRGRVFTTNYDSDNNVFKSVSASEYGNPYMNPWRSDNLDASLEWYFTDGGMITIGAFRVDVETAIATRTTQIDTVPDSDGVNRNPDGEIDLTVVENTEGNVIKGWELGYQQSFDFLPGLWSGLGTTINYTYTTGTGSDQDFYGKTAPMADNSKNQVNAVLWYEYDKWQARIAYNYRSERFIGRQWIDGNPSAWWQAPTSYVDASVSYDINDNVSVYLQGTNLTKEYEETYMQWSDVVVNQNIYEARYTVGVRAKF</sequence>
<dbReference type="RefSeq" id="WP_193906032.1">
    <property type="nucleotide sequence ID" value="NZ_PRDL01000001.1"/>
</dbReference>
<dbReference type="Pfam" id="PF00593">
    <property type="entry name" value="TonB_dep_Rec_b-barrel"/>
    <property type="match status" value="1"/>
</dbReference>
<dbReference type="InterPro" id="IPR037066">
    <property type="entry name" value="Plug_dom_sf"/>
</dbReference>
<feature type="domain" description="TonB-dependent receptor plug" evidence="12">
    <location>
        <begin position="56"/>
        <end position="155"/>
    </location>
</feature>
<dbReference type="GO" id="GO:0009279">
    <property type="term" value="C:cell outer membrane"/>
    <property type="evidence" value="ECO:0007669"/>
    <property type="project" value="UniProtKB-SubCell"/>
</dbReference>
<evidence type="ECO:0000256" key="4">
    <source>
        <dbReference type="ARBA" id="ARBA00022692"/>
    </source>
</evidence>
<evidence type="ECO:0000256" key="3">
    <source>
        <dbReference type="ARBA" id="ARBA00022452"/>
    </source>
</evidence>
<dbReference type="NCBIfam" id="TIGR01782">
    <property type="entry name" value="TonB-Xanth-Caul"/>
    <property type="match status" value="1"/>
</dbReference>
<keyword evidence="3 8" id="KW-1134">Transmembrane beta strand</keyword>
<dbReference type="InterPro" id="IPR012910">
    <property type="entry name" value="Plug_dom"/>
</dbReference>
<dbReference type="PROSITE" id="PS52016">
    <property type="entry name" value="TONB_DEPENDENT_REC_3"/>
    <property type="match status" value="1"/>
</dbReference>
<evidence type="ECO:0000259" key="11">
    <source>
        <dbReference type="Pfam" id="PF00593"/>
    </source>
</evidence>
<keyword evidence="2 8" id="KW-0813">Transport</keyword>
<evidence type="ECO:0000256" key="7">
    <source>
        <dbReference type="ARBA" id="ARBA00023237"/>
    </source>
</evidence>
<feature type="domain" description="TonB-dependent receptor-like beta-barrel" evidence="11">
    <location>
        <begin position="446"/>
        <end position="949"/>
    </location>
</feature>
<evidence type="ECO:0000256" key="2">
    <source>
        <dbReference type="ARBA" id="ARBA00022448"/>
    </source>
</evidence>